<feature type="region of interest" description="Disordered" evidence="2">
    <location>
        <begin position="496"/>
        <end position="517"/>
    </location>
</feature>
<dbReference type="GO" id="GO:0003677">
    <property type="term" value="F:DNA binding"/>
    <property type="evidence" value="ECO:0007669"/>
    <property type="project" value="InterPro"/>
</dbReference>
<dbReference type="Proteomes" id="UP000219688">
    <property type="component" value="Unassembled WGS sequence"/>
</dbReference>
<dbReference type="EMBL" id="OBQK01000004">
    <property type="protein sequence ID" value="SOC55154.1"/>
    <property type="molecule type" value="Genomic_DNA"/>
</dbReference>
<comment type="similarity">
    <text evidence="1">Belongs to the short-chain fatty acyl-CoA assimilation regulator (ScfR) family.</text>
</comment>
<dbReference type="OrthoDB" id="9810578at2"/>
<dbReference type="InterPro" id="IPR001387">
    <property type="entry name" value="Cro/C1-type_HTH"/>
</dbReference>
<reference evidence="5" key="1">
    <citation type="submission" date="2017-08" db="EMBL/GenBank/DDBJ databases">
        <authorList>
            <person name="Varghese N."/>
            <person name="Submissions S."/>
        </authorList>
    </citation>
    <scope>NUCLEOTIDE SEQUENCE [LARGE SCALE GENOMIC DNA]</scope>
    <source>
        <strain evidence="5">USBA17B2</strain>
    </source>
</reference>
<gene>
    <name evidence="4" type="ORF">SAMN05421879_104211</name>
</gene>
<dbReference type="InterPro" id="IPR052345">
    <property type="entry name" value="Rad_response_metalloprotease"/>
</dbReference>
<dbReference type="STRING" id="1122622.GCA_000421185_00861"/>
<dbReference type="Gene3D" id="1.10.260.40">
    <property type="entry name" value="lambda repressor-like DNA-binding domains"/>
    <property type="match status" value="1"/>
</dbReference>
<name>A0A285VM45_9MICO</name>
<protein>
    <submittedName>
        <fullName evidence="4">Predicted transcriptional regulator</fullName>
    </submittedName>
</protein>
<dbReference type="AlphaFoldDB" id="A0A285VM45"/>
<dbReference type="InterPro" id="IPR010359">
    <property type="entry name" value="IrrE_HExxH"/>
</dbReference>
<dbReference type="CDD" id="cd00093">
    <property type="entry name" value="HTH_XRE"/>
    <property type="match status" value="1"/>
</dbReference>
<dbReference type="Pfam" id="PF13560">
    <property type="entry name" value="HTH_31"/>
    <property type="match status" value="1"/>
</dbReference>
<dbReference type="RefSeq" id="WP_097187839.1">
    <property type="nucleotide sequence ID" value="NZ_OBQK01000004.1"/>
</dbReference>
<feature type="domain" description="HTH cro/C1-type" evidence="3">
    <location>
        <begin position="37"/>
        <end position="91"/>
    </location>
</feature>
<evidence type="ECO:0000259" key="3">
    <source>
        <dbReference type="PROSITE" id="PS50943"/>
    </source>
</evidence>
<evidence type="ECO:0000313" key="4">
    <source>
        <dbReference type="EMBL" id="SOC55154.1"/>
    </source>
</evidence>
<keyword evidence="5" id="KW-1185">Reference proteome</keyword>
<dbReference type="Pfam" id="PF06114">
    <property type="entry name" value="Peptidase_M78"/>
    <property type="match status" value="1"/>
</dbReference>
<evidence type="ECO:0000256" key="2">
    <source>
        <dbReference type="SAM" id="MobiDB-lite"/>
    </source>
</evidence>
<dbReference type="SMART" id="SM00530">
    <property type="entry name" value="HTH_XRE"/>
    <property type="match status" value="1"/>
</dbReference>
<dbReference type="InterPro" id="IPR010982">
    <property type="entry name" value="Lambda_DNA-bd_dom_sf"/>
</dbReference>
<accession>A0A285VM45</accession>
<proteinExistence type="inferred from homology"/>
<dbReference type="PROSITE" id="PS50943">
    <property type="entry name" value="HTH_CROC1"/>
    <property type="match status" value="1"/>
</dbReference>
<feature type="compositionally biased region" description="Low complexity" evidence="2">
    <location>
        <begin position="508"/>
        <end position="517"/>
    </location>
</feature>
<organism evidence="4 5">
    <name type="scientific">Ornithinimicrobium cerasi</name>
    <dbReference type="NCBI Taxonomy" id="2248773"/>
    <lineage>
        <taxon>Bacteria</taxon>
        <taxon>Bacillati</taxon>
        <taxon>Actinomycetota</taxon>
        <taxon>Actinomycetes</taxon>
        <taxon>Micrococcales</taxon>
        <taxon>Ornithinimicrobiaceae</taxon>
        <taxon>Ornithinimicrobium</taxon>
    </lineage>
</organism>
<sequence length="517" mass="56611">MTAVHGRVLPFIPSDRLESVDDAAPRGSDSVGIGRRLRHHRREAGLTLAELGQRVGLSASAISLLENGRREPRVTTLDDLARALGTDLAALVSAGPPSRRAALEVKWERAQRSPGFEGLGIPAVRVGPGLPDDALEALVGLYESVVGLQQHRAATPEYARLANAELRRRMREADNYFPDIEALAADLVGVVDHSHGPVTREAVNRIARHVGFTLEAVPDLPASTRTVTDLANRRVYVPTRGGHDLRATALQALGHVVLEHETPRDYAEFLAQRVEINYFAAAVLLPESSVVPFLRRAKEARDIALEDLRDAYAVSYETAAHRFCNLATRHLQLPVHFMRTSADGVIYKAYENDGVRFPMDPTGAIEGARVCRSWTARVVFERPLGEVYHQYTDTGRGTFWCTAVAEQTPAGRFSVSVGVPFDQVRWMRGRDTTARRVSRCPDPRCCTQPPPELARTWAGKVWPSARAHSHLLAVMPPGVFPGVDDTEVLRFVAEHAPDRQDGSGGPPGWAAAADLAH</sequence>
<dbReference type="SUPFAM" id="SSF47413">
    <property type="entry name" value="lambda repressor-like DNA-binding domains"/>
    <property type="match status" value="1"/>
</dbReference>
<dbReference type="PANTHER" id="PTHR43236:SF2">
    <property type="entry name" value="BLL0069 PROTEIN"/>
    <property type="match status" value="1"/>
</dbReference>
<evidence type="ECO:0000256" key="1">
    <source>
        <dbReference type="ARBA" id="ARBA00007227"/>
    </source>
</evidence>
<dbReference type="PANTHER" id="PTHR43236">
    <property type="entry name" value="ANTITOXIN HIGA1"/>
    <property type="match status" value="1"/>
</dbReference>
<evidence type="ECO:0000313" key="5">
    <source>
        <dbReference type="Proteomes" id="UP000219688"/>
    </source>
</evidence>